<organism evidence="2 3">
    <name type="scientific">Pyrocoelia pectoralis</name>
    <dbReference type="NCBI Taxonomy" id="417401"/>
    <lineage>
        <taxon>Eukaryota</taxon>
        <taxon>Metazoa</taxon>
        <taxon>Ecdysozoa</taxon>
        <taxon>Arthropoda</taxon>
        <taxon>Hexapoda</taxon>
        <taxon>Insecta</taxon>
        <taxon>Pterygota</taxon>
        <taxon>Neoptera</taxon>
        <taxon>Endopterygota</taxon>
        <taxon>Coleoptera</taxon>
        <taxon>Polyphaga</taxon>
        <taxon>Elateriformia</taxon>
        <taxon>Elateroidea</taxon>
        <taxon>Lampyridae</taxon>
        <taxon>Lampyrinae</taxon>
        <taxon>Pyrocoelia</taxon>
    </lineage>
</organism>
<evidence type="ECO:0000313" key="2">
    <source>
        <dbReference type="EMBL" id="KAK5649879.1"/>
    </source>
</evidence>
<reference evidence="2 3" key="1">
    <citation type="journal article" date="2024" name="Insects">
        <title>An Improved Chromosome-Level Genome Assembly of the Firefly Pyrocoelia pectoralis.</title>
        <authorList>
            <person name="Fu X."/>
            <person name="Meyer-Rochow V.B."/>
            <person name="Ballantyne L."/>
            <person name="Zhu X."/>
        </authorList>
    </citation>
    <scope>NUCLEOTIDE SEQUENCE [LARGE SCALE GENOMIC DNA]</scope>
    <source>
        <strain evidence="2">XCY_ONT2</strain>
    </source>
</reference>
<evidence type="ECO:0008006" key="4">
    <source>
        <dbReference type="Google" id="ProtNLM"/>
    </source>
</evidence>
<evidence type="ECO:0000313" key="3">
    <source>
        <dbReference type="Proteomes" id="UP001329430"/>
    </source>
</evidence>
<dbReference type="PANTHER" id="PTHR34153">
    <property type="entry name" value="SI:CH211-262H13.3-RELATED-RELATED"/>
    <property type="match status" value="1"/>
</dbReference>
<keyword evidence="3" id="KW-1185">Reference proteome</keyword>
<accession>A0AAN7VWD7</accession>
<dbReference type="PANTHER" id="PTHR34153:SF2">
    <property type="entry name" value="SI:CH211-262H13.3-RELATED"/>
    <property type="match status" value="1"/>
</dbReference>
<dbReference type="AlphaFoldDB" id="A0AAN7VWD7"/>
<proteinExistence type="predicted"/>
<gene>
    <name evidence="2" type="ORF">RI129_000908</name>
</gene>
<sequence>MIVGHASPFIISHNSHNTFCTNVIYGLGFYFICYVYVKDDLIEAKEKEKKAEACSDLEETQITRKRTRVRPLRFREDTSEEESAVEESQLPRPPKITNTLIDNRRNTEQYDCTENGNLGTLSPITSKTNAGQKSQCSESPSLDAPSTSTLSTNSNLMQSSCRTPSTSLNSFSGDQVFQNRFIGLLSRIVEQNKEILKILKNTHTVQNTHPKCPDLPVSLPLSSFEDFLVLENYLSQPNNEKNLCAYLSTLDRNSLVSATNSALKYCLSFELAQQFSYLGTRNNKKPFSIYILKKVIVDAVKVSVSSSSREIEDQIKIWLKRSPKSHYLEVEKQRKFQNNEFQ</sequence>
<protein>
    <recommendedName>
        <fullName evidence="4">DUF4806 domain-containing protein</fullName>
    </recommendedName>
</protein>
<feature type="compositionally biased region" description="Polar residues" evidence="1">
    <location>
        <begin position="109"/>
        <end position="140"/>
    </location>
</feature>
<comment type="caution">
    <text evidence="2">The sequence shown here is derived from an EMBL/GenBank/DDBJ whole genome shotgun (WGS) entry which is preliminary data.</text>
</comment>
<dbReference type="EMBL" id="JAVRBK010000001">
    <property type="protein sequence ID" value="KAK5649879.1"/>
    <property type="molecule type" value="Genomic_DNA"/>
</dbReference>
<feature type="compositionally biased region" description="Low complexity" evidence="1">
    <location>
        <begin position="146"/>
        <end position="160"/>
    </location>
</feature>
<evidence type="ECO:0000256" key="1">
    <source>
        <dbReference type="SAM" id="MobiDB-lite"/>
    </source>
</evidence>
<dbReference type="Proteomes" id="UP001329430">
    <property type="component" value="Chromosome 1"/>
</dbReference>
<name>A0AAN7VWD7_9COLE</name>
<feature type="region of interest" description="Disordered" evidence="1">
    <location>
        <begin position="73"/>
        <end position="162"/>
    </location>
</feature>